<comment type="catalytic activity">
    <reaction evidence="3">
        <text>[protein]-L-glutamate 5-O-methyl ester + H2O = L-glutamyl-[protein] + methanol + H(+)</text>
        <dbReference type="Rhea" id="RHEA:23236"/>
        <dbReference type="Rhea" id="RHEA-COMP:10208"/>
        <dbReference type="Rhea" id="RHEA-COMP:10311"/>
        <dbReference type="ChEBI" id="CHEBI:15377"/>
        <dbReference type="ChEBI" id="CHEBI:15378"/>
        <dbReference type="ChEBI" id="CHEBI:17790"/>
        <dbReference type="ChEBI" id="CHEBI:29973"/>
        <dbReference type="ChEBI" id="CHEBI:82795"/>
        <dbReference type="EC" id="3.1.1.61"/>
    </reaction>
</comment>
<protein>
    <recommendedName>
        <fullName evidence="2">protein-glutamate methylesterase</fullName>
        <ecNumber evidence="2">3.1.1.61</ecNumber>
    </recommendedName>
</protein>
<dbReference type="Gene3D" id="3.40.50.180">
    <property type="entry name" value="Methylesterase CheB, C-terminal domain"/>
    <property type="match status" value="1"/>
</dbReference>
<dbReference type="EC" id="3.1.1.61" evidence="2"/>
<evidence type="ECO:0000256" key="2">
    <source>
        <dbReference type="ARBA" id="ARBA00039140"/>
    </source>
</evidence>
<evidence type="ECO:0000256" key="1">
    <source>
        <dbReference type="ARBA" id="ARBA00022801"/>
    </source>
</evidence>
<dbReference type="GO" id="GO:0006935">
    <property type="term" value="P:chemotaxis"/>
    <property type="evidence" value="ECO:0007669"/>
    <property type="project" value="InterPro"/>
</dbReference>
<evidence type="ECO:0000256" key="4">
    <source>
        <dbReference type="PROSITE-ProRule" id="PRU00050"/>
    </source>
</evidence>
<dbReference type="GO" id="GO:0000156">
    <property type="term" value="F:phosphorelay response regulator activity"/>
    <property type="evidence" value="ECO:0007669"/>
    <property type="project" value="InterPro"/>
</dbReference>
<organism evidence="6 7">
    <name type="scientific">Stieleria marina</name>
    <dbReference type="NCBI Taxonomy" id="1930275"/>
    <lineage>
        <taxon>Bacteria</taxon>
        <taxon>Pseudomonadati</taxon>
        <taxon>Planctomycetota</taxon>
        <taxon>Planctomycetia</taxon>
        <taxon>Pirellulales</taxon>
        <taxon>Pirellulaceae</taxon>
        <taxon>Stieleria</taxon>
    </lineage>
</organism>
<dbReference type="SUPFAM" id="SSF52738">
    <property type="entry name" value="Methylesterase CheB, C-terminal domain"/>
    <property type="match status" value="1"/>
</dbReference>
<keyword evidence="1" id="KW-0378">Hydrolase</keyword>
<dbReference type="GO" id="GO:0005737">
    <property type="term" value="C:cytoplasm"/>
    <property type="evidence" value="ECO:0007669"/>
    <property type="project" value="InterPro"/>
</dbReference>
<dbReference type="PANTHER" id="PTHR42872:SF6">
    <property type="entry name" value="PROTEIN-GLUTAMATE METHYLESTERASE_PROTEIN-GLUTAMINE GLUTAMINASE"/>
    <property type="match status" value="1"/>
</dbReference>
<dbReference type="RefSeq" id="WP_419189140.1">
    <property type="nucleotide sequence ID" value="NZ_CP036526.1"/>
</dbReference>
<evidence type="ECO:0000256" key="3">
    <source>
        <dbReference type="ARBA" id="ARBA00048267"/>
    </source>
</evidence>
<dbReference type="Proteomes" id="UP000319817">
    <property type="component" value="Chromosome"/>
</dbReference>
<comment type="caution">
    <text evidence="4">Lacks conserved residue(s) required for the propagation of feature annotation.</text>
</comment>
<evidence type="ECO:0000259" key="5">
    <source>
        <dbReference type="PROSITE" id="PS50122"/>
    </source>
</evidence>
<dbReference type="AlphaFoldDB" id="A0A517NXT3"/>
<evidence type="ECO:0000313" key="7">
    <source>
        <dbReference type="Proteomes" id="UP000319817"/>
    </source>
</evidence>
<keyword evidence="7" id="KW-1185">Reference proteome</keyword>
<accession>A0A517NXT3</accession>
<dbReference type="PANTHER" id="PTHR42872">
    <property type="entry name" value="PROTEIN-GLUTAMATE METHYLESTERASE/PROTEIN-GLUTAMINE GLUTAMINASE"/>
    <property type="match status" value="1"/>
</dbReference>
<sequence length="106" mass="11487">MIVATHRQPGRKITLTEILAHCTRGNFVEPVDEQSLVCAMIYLEKRSETVEVDDVQFEVSIDTSSDAPLHRIDELFSPVADSAGKDALGLTLSGMLSDGVDGLEAI</sequence>
<dbReference type="PROSITE" id="PS50122">
    <property type="entry name" value="CHEB"/>
    <property type="match status" value="1"/>
</dbReference>
<dbReference type="EMBL" id="CP036526">
    <property type="protein sequence ID" value="QDT11941.1"/>
    <property type="molecule type" value="Genomic_DNA"/>
</dbReference>
<reference evidence="6 7" key="1">
    <citation type="submission" date="2019-02" db="EMBL/GenBank/DDBJ databases">
        <title>Deep-cultivation of Planctomycetes and their phenomic and genomic characterization uncovers novel biology.</title>
        <authorList>
            <person name="Wiegand S."/>
            <person name="Jogler M."/>
            <person name="Boedeker C."/>
            <person name="Pinto D."/>
            <person name="Vollmers J."/>
            <person name="Rivas-Marin E."/>
            <person name="Kohn T."/>
            <person name="Peeters S.H."/>
            <person name="Heuer A."/>
            <person name="Rast P."/>
            <person name="Oberbeckmann S."/>
            <person name="Bunk B."/>
            <person name="Jeske O."/>
            <person name="Meyerdierks A."/>
            <person name="Storesund J.E."/>
            <person name="Kallscheuer N."/>
            <person name="Luecker S."/>
            <person name="Lage O.M."/>
            <person name="Pohl T."/>
            <person name="Merkel B.J."/>
            <person name="Hornburger P."/>
            <person name="Mueller R.-W."/>
            <person name="Bruemmer F."/>
            <person name="Labrenz M."/>
            <person name="Spormann A.M."/>
            <person name="Op den Camp H."/>
            <person name="Overmann J."/>
            <person name="Amann R."/>
            <person name="Jetten M.S.M."/>
            <person name="Mascher T."/>
            <person name="Medema M.H."/>
            <person name="Devos D.P."/>
            <person name="Kaster A.-K."/>
            <person name="Ovreas L."/>
            <person name="Rohde M."/>
            <person name="Galperin M.Y."/>
            <person name="Jogler C."/>
        </authorList>
    </citation>
    <scope>NUCLEOTIDE SEQUENCE [LARGE SCALE GENOMIC DNA]</scope>
    <source>
        <strain evidence="6 7">K23_9</strain>
    </source>
</reference>
<dbReference type="InterPro" id="IPR000673">
    <property type="entry name" value="Sig_transdc_resp-reg_Me-estase"/>
</dbReference>
<proteinExistence type="predicted"/>
<dbReference type="Pfam" id="PF01339">
    <property type="entry name" value="CheB_methylest"/>
    <property type="match status" value="1"/>
</dbReference>
<gene>
    <name evidence="6" type="ORF">K239x_39430</name>
</gene>
<evidence type="ECO:0000313" key="6">
    <source>
        <dbReference type="EMBL" id="QDT11941.1"/>
    </source>
</evidence>
<feature type="domain" description="CheB-type methylesterase" evidence="5">
    <location>
        <begin position="1"/>
        <end position="106"/>
    </location>
</feature>
<dbReference type="GO" id="GO:0008984">
    <property type="term" value="F:protein-glutamate methylesterase activity"/>
    <property type="evidence" value="ECO:0007669"/>
    <property type="project" value="UniProtKB-EC"/>
</dbReference>
<name>A0A517NXT3_9BACT</name>
<dbReference type="InterPro" id="IPR035909">
    <property type="entry name" value="CheB_C"/>
</dbReference>